<name>A0ABY4PEN7_9LACO</name>
<accession>A0ABY4PEN7</accession>
<keyword evidence="1" id="KW-1133">Transmembrane helix</keyword>
<keyword evidence="3" id="KW-1185">Reference proteome</keyword>
<evidence type="ECO:0000313" key="2">
    <source>
        <dbReference type="EMBL" id="UQS84100.1"/>
    </source>
</evidence>
<keyword evidence="1" id="KW-0812">Transmembrane</keyword>
<dbReference type="RefSeq" id="WP_249513284.1">
    <property type="nucleotide sequence ID" value="NZ_CP093365.1"/>
</dbReference>
<dbReference type="EMBL" id="CP093365">
    <property type="protein sequence ID" value="UQS84100.1"/>
    <property type="molecule type" value="Genomic_DNA"/>
</dbReference>
<dbReference type="Proteomes" id="UP000831947">
    <property type="component" value="Chromosome"/>
</dbReference>
<keyword evidence="1" id="KW-0472">Membrane</keyword>
<gene>
    <name evidence="2" type="ORF">MOO47_02810</name>
</gene>
<feature type="transmembrane region" description="Helical" evidence="1">
    <location>
        <begin position="163"/>
        <end position="183"/>
    </location>
</feature>
<feature type="transmembrane region" description="Helical" evidence="1">
    <location>
        <begin position="82"/>
        <end position="99"/>
    </location>
</feature>
<feature type="transmembrane region" description="Helical" evidence="1">
    <location>
        <begin position="189"/>
        <end position="210"/>
    </location>
</feature>
<feature type="transmembrane region" description="Helical" evidence="1">
    <location>
        <begin position="114"/>
        <end position="135"/>
    </location>
</feature>
<evidence type="ECO:0000313" key="3">
    <source>
        <dbReference type="Proteomes" id="UP000831947"/>
    </source>
</evidence>
<proteinExistence type="predicted"/>
<sequence length="255" mass="29962">MPEKGYRIHLVGRISLQYYLITYCDRYYLLNYANPANPSVYGGGGAINKIKKWTIYDVDLEKNKFISMVNKYYLTGQQDNQCGWLMLISLILIPALVRNSNKNSMIHKFMEDHFLLNTGLIIVGLLIVVVLLNMYNKPKIDVSNYQKSILESVNIRPTIFGRAFAYLIISFSILFLLFISVFSCNIVALIIWGYVTFYYLFFNRFIVFMLDEKFHTSKRFKGKEFFKFIDKYLRMGVTMNLEPGDTYMLFKQIKK</sequence>
<evidence type="ECO:0000256" key="1">
    <source>
        <dbReference type="SAM" id="Phobius"/>
    </source>
</evidence>
<protein>
    <submittedName>
        <fullName evidence="2">Uncharacterized protein</fullName>
    </submittedName>
</protein>
<reference evidence="2 3" key="1">
    <citation type="journal article" date="2022" name="Int. J. Syst. Evol. Microbiol.">
        <title>Apilactobacillus apisilvae sp. nov., Nicolia spurrieriana gen. nov. sp. nov., Bombilactobacillus folatiphilus sp. nov. and Bombilactobacillus thymidiniphilus sp. nov., four new lactic acid bacterial isolates from stingless bees Tetragonula carbonaria and Austroplebeia australis.</title>
        <authorList>
            <person name="Oliphant S.A."/>
            <person name="Watson-Haigh N.S."/>
            <person name="Sumby K.M."/>
            <person name="Gardner J."/>
            <person name="Groom S."/>
            <person name="Jiranek V."/>
        </authorList>
    </citation>
    <scope>NUCLEOTIDE SEQUENCE [LARGE SCALE GENOMIC DNA]</scope>
    <source>
        <strain evidence="2 3">SG4_A1</strain>
    </source>
</reference>
<organism evidence="2 3">
    <name type="scientific">Bombilactobacillus thymidiniphilus</name>
    <dbReference type="NCBI Taxonomy" id="2923363"/>
    <lineage>
        <taxon>Bacteria</taxon>
        <taxon>Bacillati</taxon>
        <taxon>Bacillota</taxon>
        <taxon>Bacilli</taxon>
        <taxon>Lactobacillales</taxon>
        <taxon>Lactobacillaceae</taxon>
        <taxon>Bombilactobacillus</taxon>
    </lineage>
</organism>